<comment type="caution">
    <text evidence="1">The sequence shown here is derived from an EMBL/GenBank/DDBJ whole genome shotgun (WGS) entry which is preliminary data.</text>
</comment>
<name>A0A645ET89_9ZZZZ</name>
<dbReference type="AlphaFoldDB" id="A0A645ET89"/>
<sequence length="155" mass="17091">MDHDLGVGQRLALALGSRREQERAHGRREADADGGYFALDILHRIVDGEPRAYGTAGRVDVEVDILIGVVALQKEHLRNDAVGDVVVNRPADEDDAIFEQAAVDIVAALAVTGLLNDHWDEIHACSLLRRGKWWWIAATRSLLLRFGIDQGLPPE</sequence>
<protein>
    <submittedName>
        <fullName evidence="1">Uncharacterized protein</fullName>
    </submittedName>
</protein>
<dbReference type="EMBL" id="VSSQ01050345">
    <property type="protein sequence ID" value="MPN04432.1"/>
    <property type="molecule type" value="Genomic_DNA"/>
</dbReference>
<proteinExistence type="predicted"/>
<organism evidence="1">
    <name type="scientific">bioreactor metagenome</name>
    <dbReference type="NCBI Taxonomy" id="1076179"/>
    <lineage>
        <taxon>unclassified sequences</taxon>
        <taxon>metagenomes</taxon>
        <taxon>ecological metagenomes</taxon>
    </lineage>
</organism>
<gene>
    <name evidence="1" type="ORF">SDC9_151670</name>
</gene>
<evidence type="ECO:0000313" key="1">
    <source>
        <dbReference type="EMBL" id="MPN04432.1"/>
    </source>
</evidence>
<reference evidence="1" key="1">
    <citation type="submission" date="2019-08" db="EMBL/GenBank/DDBJ databases">
        <authorList>
            <person name="Kucharzyk K."/>
            <person name="Murdoch R.W."/>
            <person name="Higgins S."/>
            <person name="Loffler F."/>
        </authorList>
    </citation>
    <scope>NUCLEOTIDE SEQUENCE</scope>
</reference>
<accession>A0A645ET89</accession>